<name>A0A2I1G4T3_9GLOM</name>
<proteinExistence type="predicted"/>
<keyword evidence="2" id="KW-1185">Reference proteome</keyword>
<organism evidence="1 2">
    <name type="scientific">Rhizophagus irregularis</name>
    <dbReference type="NCBI Taxonomy" id="588596"/>
    <lineage>
        <taxon>Eukaryota</taxon>
        <taxon>Fungi</taxon>
        <taxon>Fungi incertae sedis</taxon>
        <taxon>Mucoromycota</taxon>
        <taxon>Glomeromycotina</taxon>
        <taxon>Glomeromycetes</taxon>
        <taxon>Glomerales</taxon>
        <taxon>Glomeraceae</taxon>
        <taxon>Rhizophagus</taxon>
    </lineage>
</organism>
<evidence type="ECO:0000313" key="2">
    <source>
        <dbReference type="Proteomes" id="UP000234323"/>
    </source>
</evidence>
<reference evidence="1 2" key="1">
    <citation type="submission" date="2015-10" db="EMBL/GenBank/DDBJ databases">
        <title>Genome analyses suggest a sexual origin of heterokaryosis in a supposedly ancient asexual fungus.</title>
        <authorList>
            <person name="Ropars J."/>
            <person name="Sedzielewska K."/>
            <person name="Noel J."/>
            <person name="Charron P."/>
            <person name="Farinelli L."/>
            <person name="Marton T."/>
            <person name="Kruger M."/>
            <person name="Pelin A."/>
            <person name="Brachmann A."/>
            <person name="Corradi N."/>
        </authorList>
    </citation>
    <scope>NUCLEOTIDE SEQUENCE [LARGE SCALE GENOMIC DNA]</scope>
    <source>
        <strain evidence="1 2">A4</strain>
    </source>
</reference>
<dbReference type="EMBL" id="LLXI01000158">
    <property type="protein sequence ID" value="PKY41642.1"/>
    <property type="molecule type" value="Genomic_DNA"/>
</dbReference>
<comment type="caution">
    <text evidence="1">The sequence shown here is derived from an EMBL/GenBank/DDBJ whole genome shotgun (WGS) entry which is preliminary data.</text>
</comment>
<evidence type="ECO:0000313" key="1">
    <source>
        <dbReference type="EMBL" id="PKY41642.1"/>
    </source>
</evidence>
<sequence length="164" mass="20258">MEVWFIYYTTFKQIAHLKFFGVPEITDKYFYNETGSRAYLYDQHWTNIFTTKREAVLILYDQHWTNIFTTKREAVLILYDQHWTNIFTTKREAVLILYDQHWTNIFTTKREAVLILYDQHWTNSITFQDNFPRTLRFLEEQIQYLFQHQNQLARWIVLLETQSH</sequence>
<dbReference type="AlphaFoldDB" id="A0A2I1G4T3"/>
<accession>A0A2I1G4T3</accession>
<protein>
    <submittedName>
        <fullName evidence="1">Uncharacterized protein</fullName>
    </submittedName>
</protein>
<gene>
    <name evidence="1" type="ORF">RhiirA4_455263</name>
</gene>
<dbReference type="Proteomes" id="UP000234323">
    <property type="component" value="Unassembled WGS sequence"/>
</dbReference>